<keyword evidence="4" id="KW-1185">Reference proteome</keyword>
<feature type="chain" id="PRO_5020666110" description="PASTA domain-containing protein" evidence="2">
    <location>
        <begin position="22"/>
        <end position="134"/>
    </location>
</feature>
<dbReference type="EMBL" id="SDWT01000001">
    <property type="protein sequence ID" value="RYB94028.1"/>
    <property type="molecule type" value="Genomic_DNA"/>
</dbReference>
<feature type="compositionally biased region" description="Polar residues" evidence="1">
    <location>
        <begin position="41"/>
        <end position="51"/>
    </location>
</feature>
<proteinExistence type="predicted"/>
<protein>
    <recommendedName>
        <fullName evidence="5">PASTA domain-containing protein</fullName>
    </recommendedName>
</protein>
<evidence type="ECO:0000256" key="1">
    <source>
        <dbReference type="SAM" id="MobiDB-lite"/>
    </source>
</evidence>
<comment type="caution">
    <text evidence="3">The sequence shown here is derived from an EMBL/GenBank/DDBJ whole genome shotgun (WGS) entry which is preliminary data.</text>
</comment>
<evidence type="ECO:0000313" key="3">
    <source>
        <dbReference type="EMBL" id="RYB94028.1"/>
    </source>
</evidence>
<organism evidence="3 4">
    <name type="scientific">Nocardioides oleivorans</name>
    <dbReference type="NCBI Taxonomy" id="273676"/>
    <lineage>
        <taxon>Bacteria</taxon>
        <taxon>Bacillati</taxon>
        <taxon>Actinomycetota</taxon>
        <taxon>Actinomycetes</taxon>
        <taxon>Propionibacteriales</taxon>
        <taxon>Nocardioidaceae</taxon>
        <taxon>Nocardioides</taxon>
    </lineage>
</organism>
<gene>
    <name evidence="3" type="ORF">EUA93_06480</name>
</gene>
<feature type="region of interest" description="Disordered" evidence="1">
    <location>
        <begin position="115"/>
        <end position="134"/>
    </location>
</feature>
<dbReference type="RefSeq" id="WP_129399384.1">
    <property type="nucleotide sequence ID" value="NZ_SDWT01000001.1"/>
</dbReference>
<feature type="signal peptide" evidence="2">
    <location>
        <begin position="1"/>
        <end position="21"/>
    </location>
</feature>
<accession>A0A4Q2RY76</accession>
<dbReference type="Proteomes" id="UP000294071">
    <property type="component" value="Unassembled WGS sequence"/>
</dbReference>
<keyword evidence="2" id="KW-0732">Signal</keyword>
<feature type="region of interest" description="Disordered" evidence="1">
    <location>
        <begin position="24"/>
        <end position="56"/>
    </location>
</feature>
<dbReference type="OrthoDB" id="5801841at2"/>
<evidence type="ECO:0000256" key="2">
    <source>
        <dbReference type="SAM" id="SignalP"/>
    </source>
</evidence>
<evidence type="ECO:0000313" key="4">
    <source>
        <dbReference type="Proteomes" id="UP000294071"/>
    </source>
</evidence>
<dbReference type="AlphaFoldDB" id="A0A4Q2RY76"/>
<name>A0A4Q2RY76_9ACTN</name>
<evidence type="ECO:0008006" key="5">
    <source>
        <dbReference type="Google" id="ProtNLM"/>
    </source>
</evidence>
<reference evidence="3 4" key="1">
    <citation type="submission" date="2019-01" db="EMBL/GenBank/DDBJ databases">
        <title>Novel species of Nocardioides.</title>
        <authorList>
            <person name="Liu Q."/>
            <person name="Xin Y.-H."/>
        </authorList>
    </citation>
    <scope>NUCLEOTIDE SEQUENCE [LARGE SCALE GENOMIC DNA]</scope>
    <source>
        <strain evidence="3 4">CGMCC 4.6882</strain>
    </source>
</reference>
<sequence>MTGTRAVRTWLVLAACCLALAGCTDDTDPPPSEETAVDATDPSSQATTGSASPDVRASVDDLAARLGVDAGEVEVVAVEQVTWRDGSRGCATAGDMYTQALVDGARITLRVDGTDHEYHSGGAQPPALCEDPTE</sequence>
<dbReference type="PROSITE" id="PS51257">
    <property type="entry name" value="PROKAR_LIPOPROTEIN"/>
    <property type="match status" value="1"/>
</dbReference>